<comment type="caution">
    <text evidence="2">The sequence shown here is derived from an EMBL/GenBank/DDBJ whole genome shotgun (WGS) entry which is preliminary data.</text>
</comment>
<gene>
    <name evidence="2" type="ORF">CEP52_004231</name>
</gene>
<feature type="compositionally biased region" description="Low complexity" evidence="1">
    <location>
        <begin position="128"/>
        <end position="138"/>
    </location>
</feature>
<evidence type="ECO:0000313" key="2">
    <source>
        <dbReference type="EMBL" id="RSM09140.1"/>
    </source>
</evidence>
<feature type="compositionally biased region" description="Polar residues" evidence="1">
    <location>
        <begin position="98"/>
        <end position="110"/>
    </location>
</feature>
<dbReference type="EMBL" id="NKCK01000030">
    <property type="protein sequence ID" value="RSM09140.1"/>
    <property type="molecule type" value="Genomic_DNA"/>
</dbReference>
<feature type="region of interest" description="Disordered" evidence="1">
    <location>
        <begin position="32"/>
        <end position="175"/>
    </location>
</feature>
<proteinExistence type="predicted"/>
<feature type="compositionally biased region" description="Basic residues" evidence="1">
    <location>
        <begin position="114"/>
        <end position="125"/>
    </location>
</feature>
<organism evidence="2 3">
    <name type="scientific">Fusarium oligoseptatum</name>
    <dbReference type="NCBI Taxonomy" id="2604345"/>
    <lineage>
        <taxon>Eukaryota</taxon>
        <taxon>Fungi</taxon>
        <taxon>Dikarya</taxon>
        <taxon>Ascomycota</taxon>
        <taxon>Pezizomycotina</taxon>
        <taxon>Sordariomycetes</taxon>
        <taxon>Hypocreomycetidae</taxon>
        <taxon>Hypocreales</taxon>
        <taxon>Nectriaceae</taxon>
        <taxon>Fusarium</taxon>
        <taxon>Fusarium solani species complex</taxon>
    </lineage>
</organism>
<name>A0A428U497_9HYPO</name>
<reference evidence="2 3" key="1">
    <citation type="submission" date="2017-06" db="EMBL/GenBank/DDBJ databases">
        <title>Comparative genomic analysis of Ambrosia Fusariam Clade fungi.</title>
        <authorList>
            <person name="Stajich J.E."/>
            <person name="Carrillo J."/>
            <person name="Kijimoto T."/>
            <person name="Eskalen A."/>
            <person name="O'Donnell K."/>
            <person name="Kasson M."/>
        </authorList>
    </citation>
    <scope>NUCLEOTIDE SEQUENCE [LARGE SCALE GENOMIC DNA]</scope>
    <source>
        <strain evidence="2 3">NRRL62579</strain>
    </source>
</reference>
<dbReference type="Proteomes" id="UP000287144">
    <property type="component" value="Unassembled WGS sequence"/>
</dbReference>
<protein>
    <submittedName>
        <fullName evidence="2">Uncharacterized protein</fullName>
    </submittedName>
</protein>
<feature type="compositionally biased region" description="Polar residues" evidence="1">
    <location>
        <begin position="42"/>
        <end position="55"/>
    </location>
</feature>
<evidence type="ECO:0000313" key="3">
    <source>
        <dbReference type="Proteomes" id="UP000287144"/>
    </source>
</evidence>
<dbReference type="AlphaFoldDB" id="A0A428U497"/>
<feature type="compositionally biased region" description="Low complexity" evidence="1">
    <location>
        <begin position="148"/>
        <end position="171"/>
    </location>
</feature>
<evidence type="ECO:0000256" key="1">
    <source>
        <dbReference type="SAM" id="MobiDB-lite"/>
    </source>
</evidence>
<sequence length="480" mass="53043">MGQPPIHNSSLGATSANPVIVLDDQDMIVISDDENDVRPVTQEGTPQEQAVSSLVATDGDLPPHEGTSPQAQDALSTAGGRYKGKAVIQDAEDDSDNLSDYQTNIDTTTVDKGKGKKRHGKKRERAHSPTTSDSPGPSTRRRRDVTNAVTSSSSSAPALASASAGHSSLTAPRWGSDRSRDGFLTQFKAIYQRDQAAFYAHVDWHYQDYLEMKRRYRFNDYSDYIASNFGETRCFSGIFHAFPNASLTLYLQALMTPRHSAGGSIYYMNQTVSIIDIRHLFTGGEWKTRTCTWAFCINPLHFTSKGEDGNRARVECFQRTKERAERGFSVPKESLQDRSKCAQHAKERAEKGLQVSKHCKAGHNPPCLLQQAATPAATKGMIEYEALGHAVPEDFPRQGRATKGAFLLTEDPNIYRWEGDALVVDGGVSMPEIEEETTQGKPEELECSPSRFGNFCFRLPVIHGVDRSSKGMTLHNYSIL</sequence>
<accession>A0A428U497</accession>
<keyword evidence="3" id="KW-1185">Reference proteome</keyword>